<dbReference type="eggNOG" id="KOG1502">
    <property type="taxonomic scope" value="Eukaryota"/>
</dbReference>
<dbReference type="Pfam" id="PF01370">
    <property type="entry name" value="Epimerase"/>
    <property type="match status" value="1"/>
</dbReference>
<comment type="caution">
    <text evidence="2">The sequence shown here is derived from an EMBL/GenBank/DDBJ whole genome shotgun (WGS) entry which is preliminary data.</text>
</comment>
<evidence type="ECO:0000313" key="3">
    <source>
        <dbReference type="Proteomes" id="UP000007129"/>
    </source>
</evidence>
<reference evidence="2 3" key="1">
    <citation type="journal article" date="2012" name="BMC Genomics">
        <title>Tools to kill: Genome of one of the most destructive plant pathogenic fungi Macrophomina phaseolina.</title>
        <authorList>
            <person name="Islam M.S."/>
            <person name="Haque M.S."/>
            <person name="Islam M.M."/>
            <person name="Emdad E.M."/>
            <person name="Halim A."/>
            <person name="Hossen Q.M.M."/>
            <person name="Hossain M.Z."/>
            <person name="Ahmed B."/>
            <person name="Rahim S."/>
            <person name="Rahman M.S."/>
            <person name="Alam M.M."/>
            <person name="Hou S."/>
            <person name="Wan X."/>
            <person name="Saito J.A."/>
            <person name="Alam M."/>
        </authorList>
    </citation>
    <scope>NUCLEOTIDE SEQUENCE [LARGE SCALE GENOMIC DNA]</scope>
    <source>
        <strain evidence="2 3">MS6</strain>
    </source>
</reference>
<gene>
    <name evidence="2" type="ORF">MPH_11272</name>
</gene>
<dbReference type="InterPro" id="IPR036291">
    <property type="entry name" value="NAD(P)-bd_dom_sf"/>
</dbReference>
<evidence type="ECO:0000259" key="1">
    <source>
        <dbReference type="Pfam" id="PF01370"/>
    </source>
</evidence>
<organism evidence="2 3">
    <name type="scientific">Macrophomina phaseolina (strain MS6)</name>
    <name type="common">Charcoal rot fungus</name>
    <dbReference type="NCBI Taxonomy" id="1126212"/>
    <lineage>
        <taxon>Eukaryota</taxon>
        <taxon>Fungi</taxon>
        <taxon>Dikarya</taxon>
        <taxon>Ascomycota</taxon>
        <taxon>Pezizomycotina</taxon>
        <taxon>Dothideomycetes</taxon>
        <taxon>Dothideomycetes incertae sedis</taxon>
        <taxon>Botryosphaeriales</taxon>
        <taxon>Botryosphaeriaceae</taxon>
        <taxon>Macrophomina</taxon>
    </lineage>
</organism>
<dbReference type="AlphaFoldDB" id="K2RFV8"/>
<dbReference type="PANTHER" id="PTHR48079">
    <property type="entry name" value="PROTEIN YEEZ"/>
    <property type="match status" value="1"/>
</dbReference>
<keyword evidence="2" id="KW-0808">Transferase</keyword>
<dbReference type="HOGENOM" id="CLU_007383_12_2_1"/>
<dbReference type="EMBL" id="AHHD01000467">
    <property type="protein sequence ID" value="EKG11777.1"/>
    <property type="molecule type" value="Genomic_DNA"/>
</dbReference>
<protein>
    <submittedName>
        <fullName evidence="2">Mannosyltransferase 1 CMT1</fullName>
    </submittedName>
</protein>
<dbReference type="InterPro" id="IPR001509">
    <property type="entry name" value="Epimerase_deHydtase"/>
</dbReference>
<dbReference type="FunCoup" id="K2RFV8">
    <property type="interactions" value="31"/>
</dbReference>
<dbReference type="SUPFAM" id="SSF51735">
    <property type="entry name" value="NAD(P)-binding Rossmann-fold domains"/>
    <property type="match status" value="1"/>
</dbReference>
<dbReference type="STRING" id="1126212.K2RFV8"/>
<dbReference type="InterPro" id="IPR051783">
    <property type="entry name" value="NAD(P)-dependent_oxidoreduct"/>
</dbReference>
<name>K2RFV8_MACPH</name>
<dbReference type="OrthoDB" id="2130169at2759"/>
<proteinExistence type="predicted"/>
<keyword evidence="2" id="KW-0328">Glycosyltransferase</keyword>
<dbReference type="GO" id="GO:0004029">
    <property type="term" value="F:aldehyde dehydrogenase (NAD+) activity"/>
    <property type="evidence" value="ECO:0007669"/>
    <property type="project" value="TreeGrafter"/>
</dbReference>
<feature type="domain" description="NAD-dependent epimerase/dehydratase" evidence="1">
    <location>
        <begin position="4"/>
        <end position="241"/>
    </location>
</feature>
<sequence length="344" mass="37125">MTKVFLTGASGYIGGEVLHTLAAAHPEYEIAALNRDPKKADQITRAYPNVKIVSGSLDDAAILEQEASKADVVLHLAATGHLSSVESIFKGLTSSQRSGPAHWLQISGASLLGAPEIVSKTFGEPSDKIYNDLDGAEEIRAHIRKYKNRVVDNFILDVSGKASGVKTALVPGAIIYGPGRGPVNQRSIQIPELSRIALQRGKAVQVGRGLSIWGNVHVQDLSSLFLLLVEKAVAGDSSKSYWNDDGIYFNSVGNDISFAEISRRVAQAAVDKGFIKNEEVEQLSAEDADKLSPHASIVLGTNSRVDSRRARQVLGWKPVQRRLQDEIPETLEAEARRLGVTSKA</sequence>
<dbReference type="VEuPathDB" id="FungiDB:MPH_11272"/>
<evidence type="ECO:0000313" key="2">
    <source>
        <dbReference type="EMBL" id="EKG11777.1"/>
    </source>
</evidence>
<dbReference type="GO" id="GO:0005737">
    <property type="term" value="C:cytoplasm"/>
    <property type="evidence" value="ECO:0007669"/>
    <property type="project" value="TreeGrafter"/>
</dbReference>
<dbReference type="GO" id="GO:0016757">
    <property type="term" value="F:glycosyltransferase activity"/>
    <property type="evidence" value="ECO:0007669"/>
    <property type="project" value="UniProtKB-KW"/>
</dbReference>
<accession>K2RFV8</accession>
<dbReference type="InParanoid" id="K2RFV8"/>
<dbReference type="Proteomes" id="UP000007129">
    <property type="component" value="Unassembled WGS sequence"/>
</dbReference>
<dbReference type="PANTHER" id="PTHR48079:SF8">
    <property type="entry name" value="NAD(P)-BINDING DOMAIN-CONTAINING PROTEIN"/>
    <property type="match status" value="1"/>
</dbReference>
<dbReference type="Gene3D" id="3.40.50.720">
    <property type="entry name" value="NAD(P)-binding Rossmann-like Domain"/>
    <property type="match status" value="1"/>
</dbReference>